<accession>A0A9P8LSL9</accession>
<dbReference type="EMBL" id="AUWU02000005">
    <property type="protein sequence ID" value="KAH0573328.1"/>
    <property type="molecule type" value="Genomic_DNA"/>
</dbReference>
<gene>
    <name evidence="2" type="ORF">SS50377_25448</name>
</gene>
<keyword evidence="1" id="KW-1133">Transmembrane helix</keyword>
<evidence type="ECO:0000313" key="2">
    <source>
        <dbReference type="EMBL" id="KAH0573328.1"/>
    </source>
</evidence>
<dbReference type="KEGG" id="ssao:94299471"/>
<reference evidence="2 3" key="1">
    <citation type="journal article" date="2014" name="PLoS Genet.">
        <title>The Genome of Spironucleus salmonicida Highlights a Fish Pathogen Adapted to Fluctuating Environments.</title>
        <authorList>
            <person name="Xu F."/>
            <person name="Jerlstrom-Hultqvist J."/>
            <person name="Einarsson E."/>
            <person name="Astvaldsson A."/>
            <person name="Svard S.G."/>
            <person name="Andersson J.O."/>
        </authorList>
    </citation>
    <scope>NUCLEOTIDE SEQUENCE [LARGE SCALE GENOMIC DNA]</scope>
    <source>
        <strain evidence="2 3">ATCC 50377</strain>
    </source>
</reference>
<evidence type="ECO:0000313" key="3">
    <source>
        <dbReference type="Proteomes" id="UP000018208"/>
    </source>
</evidence>
<dbReference type="AlphaFoldDB" id="A0A9P8LSL9"/>
<comment type="caution">
    <text evidence="2">The sequence shown here is derived from an EMBL/GenBank/DDBJ whole genome shotgun (WGS) entry which is preliminary data.</text>
</comment>
<protein>
    <submittedName>
        <fullName evidence="2">Uncharacterized protein</fullName>
    </submittedName>
</protein>
<organism evidence="2 3">
    <name type="scientific">Spironucleus salmonicida</name>
    <dbReference type="NCBI Taxonomy" id="348837"/>
    <lineage>
        <taxon>Eukaryota</taxon>
        <taxon>Metamonada</taxon>
        <taxon>Diplomonadida</taxon>
        <taxon>Hexamitidae</taxon>
        <taxon>Hexamitinae</taxon>
        <taxon>Spironucleus</taxon>
    </lineage>
</organism>
<feature type="transmembrane region" description="Helical" evidence="1">
    <location>
        <begin position="76"/>
        <end position="99"/>
    </location>
</feature>
<name>A0A9P8LSL9_9EUKA</name>
<dbReference type="RefSeq" id="XP_067764101.1">
    <property type="nucleotide sequence ID" value="XM_067909280.1"/>
</dbReference>
<dbReference type="GeneID" id="94299471"/>
<keyword evidence="3" id="KW-1185">Reference proteome</keyword>
<keyword evidence="1" id="KW-0812">Transmembrane</keyword>
<evidence type="ECO:0000256" key="1">
    <source>
        <dbReference type="SAM" id="Phobius"/>
    </source>
</evidence>
<keyword evidence="1" id="KW-0472">Membrane</keyword>
<sequence length="107" mass="12090">MSLVQSLDSHPSLLTHLQVDIVQKIQQNSLSIAGVCSKIMRSCVMTLLLHGVLNWWSKSLIYRINYRPQLINDISLLTHFNISCVGSGVVMSISCYIFCNIRDLSYC</sequence>
<proteinExistence type="predicted"/>
<dbReference type="Proteomes" id="UP000018208">
    <property type="component" value="Unassembled WGS sequence"/>
</dbReference>